<dbReference type="VEuPathDB" id="FungiDB:FUN_000291"/>
<feature type="domain" description="Protein kinase" evidence="1">
    <location>
        <begin position="1"/>
        <end position="92"/>
    </location>
</feature>
<dbReference type="Pfam" id="PF07714">
    <property type="entry name" value="PK_Tyr_Ser-Thr"/>
    <property type="match status" value="1"/>
</dbReference>
<dbReference type="GO" id="GO:0004674">
    <property type="term" value="F:protein serine/threonine kinase activity"/>
    <property type="evidence" value="ECO:0007669"/>
    <property type="project" value="TreeGrafter"/>
</dbReference>
<organism evidence="2 3">
    <name type="scientific">Rhizophagus irregularis</name>
    <dbReference type="NCBI Taxonomy" id="588596"/>
    <lineage>
        <taxon>Eukaryota</taxon>
        <taxon>Fungi</taxon>
        <taxon>Fungi incertae sedis</taxon>
        <taxon>Mucoromycota</taxon>
        <taxon>Glomeromycotina</taxon>
        <taxon>Glomeromycetes</taxon>
        <taxon>Glomerales</taxon>
        <taxon>Glomeraceae</taxon>
        <taxon>Rhizophagus</taxon>
    </lineage>
</organism>
<dbReference type="AlphaFoldDB" id="A0A2N0PFB8"/>
<dbReference type="PROSITE" id="PS50011">
    <property type="entry name" value="PROTEIN_KINASE_DOM"/>
    <property type="match status" value="1"/>
</dbReference>
<dbReference type="Proteomes" id="UP000232722">
    <property type="component" value="Unassembled WGS sequence"/>
</dbReference>
<dbReference type="GO" id="GO:0005524">
    <property type="term" value="F:ATP binding"/>
    <property type="evidence" value="ECO:0007669"/>
    <property type="project" value="InterPro"/>
</dbReference>
<evidence type="ECO:0000313" key="3">
    <source>
        <dbReference type="Proteomes" id="UP000232722"/>
    </source>
</evidence>
<dbReference type="InterPro" id="IPR051681">
    <property type="entry name" value="Ser/Thr_Kinases-Pseudokinases"/>
</dbReference>
<dbReference type="VEuPathDB" id="FungiDB:RhiirFUN_017655"/>
<gene>
    <name evidence="2" type="ORF">RhiirA5_361240</name>
</gene>
<dbReference type="PANTHER" id="PTHR44329">
    <property type="entry name" value="SERINE/THREONINE-PROTEIN KINASE TNNI3K-RELATED"/>
    <property type="match status" value="1"/>
</dbReference>
<keyword evidence="2" id="KW-0808">Transferase</keyword>
<dbReference type="EMBL" id="LLXJ01000870">
    <property type="protein sequence ID" value="PKC05507.1"/>
    <property type="molecule type" value="Genomic_DNA"/>
</dbReference>
<evidence type="ECO:0000259" key="1">
    <source>
        <dbReference type="PROSITE" id="PS50011"/>
    </source>
</evidence>
<evidence type="ECO:0000313" key="2">
    <source>
        <dbReference type="EMBL" id="PKC05507.1"/>
    </source>
</evidence>
<proteinExistence type="predicted"/>
<name>A0A2N0PFB8_9GLOM</name>
<dbReference type="Gene3D" id="1.10.510.10">
    <property type="entry name" value="Transferase(Phosphotransferase) domain 1"/>
    <property type="match status" value="1"/>
</dbReference>
<reference evidence="2 3" key="2">
    <citation type="submission" date="2017-09" db="EMBL/GenBank/DDBJ databases">
        <title>Extensive intraspecific genome diversity in a model arbuscular mycorrhizal fungus.</title>
        <authorList>
            <person name="Chen E.C."/>
            <person name="Morin E."/>
            <person name="Beaudet D."/>
            <person name="Noel J."/>
            <person name="Ndikumana S."/>
            <person name="Charron P."/>
            <person name="St-Onge C."/>
            <person name="Giorgi J."/>
            <person name="Grigoriev I.V."/>
            <person name="Roux C."/>
            <person name="Martin F.M."/>
            <person name="Corradi N."/>
        </authorList>
    </citation>
    <scope>NUCLEOTIDE SEQUENCE [LARGE SCALE GENOMIC DNA]</scope>
    <source>
        <strain evidence="2 3">A5</strain>
    </source>
</reference>
<dbReference type="InterPro" id="IPR011009">
    <property type="entry name" value="Kinase-like_dom_sf"/>
</dbReference>
<dbReference type="InterPro" id="IPR001245">
    <property type="entry name" value="Ser-Thr/Tyr_kinase_cat_dom"/>
</dbReference>
<dbReference type="VEuPathDB" id="FungiDB:RhiirA1_461732"/>
<dbReference type="PANTHER" id="PTHR44329:SF289">
    <property type="entry name" value="SERINE_THREONINE-PROTEIN KINASE VIK"/>
    <property type="match status" value="1"/>
</dbReference>
<keyword evidence="2" id="KW-0418">Kinase</keyword>
<sequence>MAPEIFQRQKYNKASDIYSFGMIMWELMTGRRPFWDRNHDTELIIDICDGLRPPIVTNAPKGYIELMEECWHSDPSKRPTADDIYKRINKLADKEWENIENKNETEIMIESSDIGPVPKNNPGAIYRSRPLSAMINSAMSLRSSRSQSISLEKLKRRFEDYLIEDNNDYGRSIKREKLYENEDYLTKEIDLDIDVNFDDNGYITNEIDFDIDTLK</sequence>
<dbReference type="InterPro" id="IPR000719">
    <property type="entry name" value="Prot_kinase_dom"/>
</dbReference>
<comment type="caution">
    <text evidence="2">The sequence shown here is derived from an EMBL/GenBank/DDBJ whole genome shotgun (WGS) entry which is preliminary data.</text>
</comment>
<dbReference type="SUPFAM" id="SSF56112">
    <property type="entry name" value="Protein kinase-like (PK-like)"/>
    <property type="match status" value="1"/>
</dbReference>
<protein>
    <submittedName>
        <fullName evidence="2">Kinase-like protein</fullName>
    </submittedName>
</protein>
<accession>A0A2N0PFB8</accession>
<reference evidence="2 3" key="1">
    <citation type="submission" date="2016-04" db="EMBL/GenBank/DDBJ databases">
        <title>Genome analyses suggest a sexual origin of heterokaryosis in a supposedly ancient asexual fungus.</title>
        <authorList>
            <person name="Ropars J."/>
            <person name="Sedzielewska K."/>
            <person name="Noel J."/>
            <person name="Charron P."/>
            <person name="Farinelli L."/>
            <person name="Marton T."/>
            <person name="Kruger M."/>
            <person name="Pelin A."/>
            <person name="Brachmann A."/>
            <person name="Corradi N."/>
        </authorList>
    </citation>
    <scope>NUCLEOTIDE SEQUENCE [LARGE SCALE GENOMIC DNA]</scope>
    <source>
        <strain evidence="2 3">A5</strain>
    </source>
</reference>